<feature type="compositionally biased region" description="Polar residues" evidence="1">
    <location>
        <begin position="411"/>
        <end position="421"/>
    </location>
</feature>
<feature type="compositionally biased region" description="Basic and acidic residues" evidence="1">
    <location>
        <begin position="231"/>
        <end position="300"/>
    </location>
</feature>
<name>A0A6G1LFY9_9PEZI</name>
<feature type="compositionally biased region" description="Pro residues" evidence="1">
    <location>
        <begin position="633"/>
        <end position="643"/>
    </location>
</feature>
<feature type="compositionally biased region" description="Low complexity" evidence="1">
    <location>
        <begin position="61"/>
        <end position="103"/>
    </location>
</feature>
<feature type="compositionally biased region" description="Low complexity" evidence="1">
    <location>
        <begin position="377"/>
        <end position="406"/>
    </location>
</feature>
<feature type="region of interest" description="Disordered" evidence="1">
    <location>
        <begin position="946"/>
        <end position="998"/>
    </location>
</feature>
<feature type="compositionally biased region" description="Polar residues" evidence="1">
    <location>
        <begin position="104"/>
        <end position="171"/>
    </location>
</feature>
<proteinExistence type="predicted"/>
<dbReference type="Proteomes" id="UP000799436">
    <property type="component" value="Unassembled WGS sequence"/>
</dbReference>
<dbReference type="AlphaFoldDB" id="A0A6G1LFY9"/>
<feature type="compositionally biased region" description="Basic and acidic residues" evidence="1">
    <location>
        <begin position="665"/>
        <end position="689"/>
    </location>
</feature>
<feature type="region of interest" description="Disordered" evidence="1">
    <location>
        <begin position="369"/>
        <end position="476"/>
    </location>
</feature>
<feature type="compositionally biased region" description="Low complexity" evidence="1">
    <location>
        <begin position="314"/>
        <end position="329"/>
    </location>
</feature>
<feature type="region of interest" description="Disordered" evidence="1">
    <location>
        <begin position="1018"/>
        <end position="1061"/>
    </location>
</feature>
<dbReference type="EMBL" id="ML995819">
    <property type="protein sequence ID" value="KAF2771489.1"/>
    <property type="molecule type" value="Genomic_DNA"/>
</dbReference>
<evidence type="ECO:0000313" key="2">
    <source>
        <dbReference type="EMBL" id="KAF2771489.1"/>
    </source>
</evidence>
<feature type="compositionally biased region" description="Low complexity" evidence="1">
    <location>
        <begin position="623"/>
        <end position="632"/>
    </location>
</feature>
<sequence length="1061" mass="113770">MAPYNTQYGNYYDPVGSQSNQQPTSYTYQQQSTSSSASYPSATATNYQSAGYNYGDSYGHQPQQQQYSQPTQSSNTNRAAAAALSSLGTSSAPTPTTTYGTSSWGNASANYPGYSTNNRAQQNNSPLYTNQQGNTSNYGRLNVPEQPSTAASNTYTSQACQSLRGTGSSTVQPPPRYASPLHASQAQQNSRASHQPSPQLAAQNLHQHQHQRQQSGSVEPSATTVNPSQVYDDRAERQRQARIEAEKRRKREEQEDARKAEEEARKAEEDRKAAERKAEEDRQKAEADAAKKKADVERKAEQRRKAREGKKQSKSAASAASTLQQMASSGSMNGATSPPPVNDEEAEMRAMFKKMREFNAKNPAMLAKLWEEERSSHTASQSPQHQAAAAALLPASTPTPTNSLASRPAHDSNSNAASAERSTGYRPFLKPPPPPKAAPPAKAPKTAPKAAPKAPPTPQAAPLPATPSAAHSLWSPHQKGTIADAAIRWLTSLPENSGKSMTRDEVHRMLEGNPSYVGLCEGFERSGFRFDRTLLARELLKRVPDGMKGSAKAAVVSTAAQPSTADVPKKKGRKSKDATRSSNVGTVNYETPSFTPLADAVREVNRMGDVIPPVHLGGPVQPPARSSPFAAPQAPPQAPPQALPSPGASTASGSRAPSQSQPPEIKPEVMEDPPKPRANKEEAARKRTFGDLVDLTAQDDSDDEGPPKKIVSSTGGHNGLHAAPQSGPSHLNNPTVSRDFYRPGQQPPLTFGQASAFVAPSANMLPRLSSSVPSNVPAPAPKPKGPSQEQLQQERVRSKMLVEPIMRDRVARKSRYDYRTIARDVLLATGRHPDMRGLNGHLATMSKLLAERGGSYEGTANKSDLSTIRWDIIDPSTLKVDQSRAESKKPLATASTVPLEDDTADADDEGDINQHGGCHIQRQEVNHGDGTVSLVNVYAPASNAKAGLVKRRRGRPARHSLPAGAAGAVGGERQRPGTPARQAPMNGTPKSAPAPGVIQPLGYSAFRALDENGNVVKKKGRPVGWRKTIHSREAAGLSANKFTQGRPKKIAPQPSTEPEPR</sequence>
<feature type="compositionally biased region" description="Polar residues" evidence="1">
    <location>
        <begin position="580"/>
        <end position="592"/>
    </location>
</feature>
<feature type="compositionally biased region" description="Pro residues" evidence="1">
    <location>
        <begin position="453"/>
        <end position="465"/>
    </location>
</feature>
<feature type="compositionally biased region" description="Low complexity" evidence="1">
    <location>
        <begin position="17"/>
        <end position="47"/>
    </location>
</feature>
<feature type="region of interest" description="Disordered" evidence="1">
    <location>
        <begin position="1"/>
        <end position="355"/>
    </location>
</feature>
<feature type="region of interest" description="Disordered" evidence="1">
    <location>
        <begin position="553"/>
        <end position="592"/>
    </location>
</feature>
<feature type="compositionally biased region" description="Polar residues" evidence="1">
    <location>
        <begin position="726"/>
        <end position="736"/>
    </location>
</feature>
<feature type="compositionally biased region" description="Polar residues" evidence="1">
    <location>
        <begin position="650"/>
        <end position="662"/>
    </location>
</feature>
<feature type="region of interest" description="Disordered" evidence="1">
    <location>
        <begin position="612"/>
        <end position="754"/>
    </location>
</feature>
<feature type="region of interest" description="Disordered" evidence="1">
    <location>
        <begin position="881"/>
        <end position="901"/>
    </location>
</feature>
<feature type="compositionally biased region" description="Pro residues" evidence="1">
    <location>
        <begin position="429"/>
        <end position="442"/>
    </location>
</feature>
<protein>
    <submittedName>
        <fullName evidence="2">Uncharacterized protein</fullName>
    </submittedName>
</protein>
<dbReference type="OrthoDB" id="5424797at2759"/>
<reference evidence="2" key="1">
    <citation type="journal article" date="2020" name="Stud. Mycol.">
        <title>101 Dothideomycetes genomes: a test case for predicting lifestyles and emergence of pathogens.</title>
        <authorList>
            <person name="Haridas S."/>
            <person name="Albert R."/>
            <person name="Binder M."/>
            <person name="Bloem J."/>
            <person name="Labutti K."/>
            <person name="Salamov A."/>
            <person name="Andreopoulos B."/>
            <person name="Baker S."/>
            <person name="Barry K."/>
            <person name="Bills G."/>
            <person name="Bluhm B."/>
            <person name="Cannon C."/>
            <person name="Castanera R."/>
            <person name="Culley D."/>
            <person name="Daum C."/>
            <person name="Ezra D."/>
            <person name="Gonzalez J."/>
            <person name="Henrissat B."/>
            <person name="Kuo A."/>
            <person name="Liang C."/>
            <person name="Lipzen A."/>
            <person name="Lutzoni F."/>
            <person name="Magnuson J."/>
            <person name="Mondo S."/>
            <person name="Nolan M."/>
            <person name="Ohm R."/>
            <person name="Pangilinan J."/>
            <person name="Park H.-J."/>
            <person name="Ramirez L."/>
            <person name="Alfaro M."/>
            <person name="Sun H."/>
            <person name="Tritt A."/>
            <person name="Yoshinaga Y."/>
            <person name="Zwiers L.-H."/>
            <person name="Turgeon B."/>
            <person name="Goodwin S."/>
            <person name="Spatafora J."/>
            <person name="Crous P."/>
            <person name="Grigoriev I."/>
        </authorList>
    </citation>
    <scope>NUCLEOTIDE SEQUENCE</scope>
    <source>
        <strain evidence="2">CBS 116005</strain>
    </source>
</reference>
<feature type="region of interest" description="Disordered" evidence="1">
    <location>
        <begin position="767"/>
        <end position="795"/>
    </location>
</feature>
<feature type="compositionally biased region" description="Low complexity" evidence="1">
    <location>
        <begin position="443"/>
        <end position="452"/>
    </location>
</feature>
<gene>
    <name evidence="2" type="ORF">EJ03DRAFT_325536</name>
</gene>
<evidence type="ECO:0000313" key="3">
    <source>
        <dbReference type="Proteomes" id="UP000799436"/>
    </source>
</evidence>
<feature type="compositionally biased region" description="Basic residues" evidence="1">
    <location>
        <begin position="948"/>
        <end position="958"/>
    </location>
</feature>
<keyword evidence="3" id="KW-1185">Reference proteome</keyword>
<feature type="compositionally biased region" description="Polar residues" evidence="1">
    <location>
        <begin position="215"/>
        <end position="229"/>
    </location>
</feature>
<feature type="compositionally biased region" description="Polar residues" evidence="1">
    <location>
        <begin position="182"/>
        <end position="198"/>
    </location>
</feature>
<organism evidence="2 3">
    <name type="scientific">Teratosphaeria nubilosa</name>
    <dbReference type="NCBI Taxonomy" id="161662"/>
    <lineage>
        <taxon>Eukaryota</taxon>
        <taxon>Fungi</taxon>
        <taxon>Dikarya</taxon>
        <taxon>Ascomycota</taxon>
        <taxon>Pezizomycotina</taxon>
        <taxon>Dothideomycetes</taxon>
        <taxon>Dothideomycetidae</taxon>
        <taxon>Mycosphaerellales</taxon>
        <taxon>Teratosphaeriaceae</taxon>
        <taxon>Teratosphaeria</taxon>
    </lineage>
</organism>
<accession>A0A6G1LFY9</accession>
<evidence type="ECO:0000256" key="1">
    <source>
        <dbReference type="SAM" id="MobiDB-lite"/>
    </source>
</evidence>